<feature type="transmembrane region" description="Helical" evidence="7">
    <location>
        <begin position="97"/>
        <end position="116"/>
    </location>
</feature>
<dbReference type="InterPro" id="IPR001425">
    <property type="entry name" value="Arc/bac/fun_rhodopsins"/>
</dbReference>
<reference evidence="8 9" key="1">
    <citation type="submission" date="2016-10" db="EMBL/GenBank/DDBJ databases">
        <authorList>
            <person name="de Groot N.N."/>
        </authorList>
    </citation>
    <scope>NUCLEOTIDE SEQUENCE [LARGE SCALE GENOMIC DNA]</scope>
    <source>
        <strain evidence="8 9">SP2</strain>
    </source>
</reference>
<feature type="transmembrane region" description="Helical" evidence="7">
    <location>
        <begin position="36"/>
        <end position="53"/>
    </location>
</feature>
<evidence type="ECO:0000256" key="4">
    <source>
        <dbReference type="ARBA" id="ARBA00022989"/>
    </source>
</evidence>
<dbReference type="SUPFAM" id="SSF81321">
    <property type="entry name" value="Family A G protein-coupled receptor-like"/>
    <property type="match status" value="1"/>
</dbReference>
<sequence length="253" mass="26692">MIDGLVLYWTFAGLFGLATIGFLGWSFQHPSGRRRYGLAVAGACLVMAVANTMMANEILTTTADGAAYPHARFLGYFVSFTVVSWLLGAIAGASRNLTVLLILAVNALPGSVLASWNLPEPAATVASVLVFVSIVIAAALLVGPIDRAATRVSGERRLLYGKLRNLSVTVWIVLPIVGVMSEQNLAILTSFAGIFMGTYLDLILFVGVGALVLRSPTALDQLAGRDGNERSVSPDRTSGRVDSDFEIGSAGDD</sequence>
<name>A0A1I3SIB5_9EURY</name>
<feature type="transmembrane region" description="Helical" evidence="7">
    <location>
        <begin position="122"/>
        <end position="142"/>
    </location>
</feature>
<evidence type="ECO:0000256" key="5">
    <source>
        <dbReference type="ARBA" id="ARBA00023136"/>
    </source>
</evidence>
<evidence type="ECO:0000256" key="3">
    <source>
        <dbReference type="ARBA" id="ARBA00022692"/>
    </source>
</evidence>
<dbReference type="RefSeq" id="WP_005581268.1">
    <property type="nucleotide sequence ID" value="NZ_FORO01000042.1"/>
</dbReference>
<evidence type="ECO:0000256" key="1">
    <source>
        <dbReference type="ARBA" id="ARBA00004141"/>
    </source>
</evidence>
<dbReference type="GO" id="GO:0016020">
    <property type="term" value="C:membrane"/>
    <property type="evidence" value="ECO:0007669"/>
    <property type="project" value="UniProtKB-SubCell"/>
</dbReference>
<evidence type="ECO:0000313" key="9">
    <source>
        <dbReference type="Proteomes" id="UP000182829"/>
    </source>
</evidence>
<evidence type="ECO:0000256" key="7">
    <source>
        <dbReference type="SAM" id="Phobius"/>
    </source>
</evidence>
<keyword evidence="5 7" id="KW-0472">Membrane</keyword>
<feature type="transmembrane region" description="Helical" evidence="7">
    <location>
        <begin position="73"/>
        <end position="90"/>
    </location>
</feature>
<accession>A0A1I3SIB5</accession>
<evidence type="ECO:0000256" key="2">
    <source>
        <dbReference type="ARBA" id="ARBA00008130"/>
    </source>
</evidence>
<feature type="region of interest" description="Disordered" evidence="6">
    <location>
        <begin position="224"/>
        <end position="253"/>
    </location>
</feature>
<dbReference type="SMART" id="SM01021">
    <property type="entry name" value="Bac_rhodopsin"/>
    <property type="match status" value="1"/>
</dbReference>
<feature type="compositionally biased region" description="Basic and acidic residues" evidence="6">
    <location>
        <begin position="226"/>
        <end position="243"/>
    </location>
</feature>
<dbReference type="AlphaFoldDB" id="A0A1I3SIB5"/>
<dbReference type="Pfam" id="PF01036">
    <property type="entry name" value="Bac_rhodopsin"/>
    <property type="match status" value="1"/>
</dbReference>
<dbReference type="OrthoDB" id="330248at2157"/>
<proteinExistence type="inferred from homology"/>
<dbReference type="Gene3D" id="1.20.1070.10">
    <property type="entry name" value="Rhodopsin 7-helix transmembrane proteins"/>
    <property type="match status" value="1"/>
</dbReference>
<evidence type="ECO:0000313" key="8">
    <source>
        <dbReference type="EMBL" id="SFJ58423.1"/>
    </source>
</evidence>
<feature type="transmembrane region" description="Helical" evidence="7">
    <location>
        <begin position="6"/>
        <end position="24"/>
    </location>
</feature>
<keyword evidence="3 7" id="KW-0812">Transmembrane</keyword>
<organism evidence="8 9">
    <name type="scientific">Natronobacterium gregoryi</name>
    <dbReference type="NCBI Taxonomy" id="44930"/>
    <lineage>
        <taxon>Archaea</taxon>
        <taxon>Methanobacteriati</taxon>
        <taxon>Methanobacteriota</taxon>
        <taxon>Stenosarchaea group</taxon>
        <taxon>Halobacteria</taxon>
        <taxon>Halobacteriales</taxon>
        <taxon>Natrialbaceae</taxon>
        <taxon>Natronobacterium</taxon>
    </lineage>
</organism>
<feature type="transmembrane region" description="Helical" evidence="7">
    <location>
        <begin position="163"/>
        <end position="181"/>
    </location>
</feature>
<evidence type="ECO:0000256" key="6">
    <source>
        <dbReference type="SAM" id="MobiDB-lite"/>
    </source>
</evidence>
<gene>
    <name evidence="8" type="ORF">SAMN05443661_14225</name>
</gene>
<keyword evidence="4 7" id="KW-1133">Transmembrane helix</keyword>
<dbReference type="GeneID" id="14206740"/>
<feature type="transmembrane region" description="Helical" evidence="7">
    <location>
        <begin position="187"/>
        <end position="213"/>
    </location>
</feature>
<dbReference type="Proteomes" id="UP000182829">
    <property type="component" value="Unassembled WGS sequence"/>
</dbReference>
<protein>
    <submittedName>
        <fullName evidence="8">Bacteriorhodopsin</fullName>
    </submittedName>
</protein>
<comment type="subcellular location">
    <subcellularLocation>
        <location evidence="1">Membrane</location>
        <topology evidence="1">Multi-pass membrane protein</topology>
    </subcellularLocation>
</comment>
<dbReference type="EMBL" id="FORO01000042">
    <property type="protein sequence ID" value="SFJ58423.1"/>
    <property type="molecule type" value="Genomic_DNA"/>
</dbReference>
<comment type="similarity">
    <text evidence="2">Belongs to the archaeal/bacterial/fungal opsin family.</text>
</comment>